<evidence type="ECO:0000313" key="2">
    <source>
        <dbReference type="Proteomes" id="UP000007797"/>
    </source>
</evidence>
<evidence type="ECO:0000313" key="1">
    <source>
        <dbReference type="EMBL" id="EGG20643.1"/>
    </source>
</evidence>
<dbReference type="KEGG" id="dfa:DFA_00504"/>
<dbReference type="InterPro" id="IPR051251">
    <property type="entry name" value="STK_FNIP-Repeat"/>
</dbReference>
<name>F4PS97_CACFS</name>
<dbReference type="PANTHER" id="PTHR32134">
    <property type="entry name" value="FNIP REPEAT-CONTAINING PROTEIN"/>
    <property type="match status" value="1"/>
</dbReference>
<sequence length="503" mass="56417">MACLAVTSAARSIYLGYVPICLIYRFLESDKDRIELFYICKKLMNKRYLVLDDGVYQLEKFKYQSIVDCCVRLAVGNDHLKHLYNLLYNNTNTLVASLNAKTIDYIRPEVSSVAAAEAVQAWKHGARANILPRLQTLVIDKSNDIAFLTSQQIVDFASYIPPCVTTIVFNVDFIEPIATNLPSTIKSIAFKRCYNKSITRSSFPPTLQSLHLGAYFNMPIRGGDLPIGLLDLQIGSGYSHPLPVGALPPHIHSLTFLTRNFVKDSVHFPHTVRKLVLSSVRSIQKEEFPPNLEYLEFYDASPEIIKGSLPTSLRKLVLQGPFKLDSPDILPPNLTHLRFDDKSNSGIIKYLLIVCKPESITHLNFGLYFNSKLPTPLPSNLVELVFGSLFNQPIQEGDLPESLEYLAFGDGFKKKLPISMPKGLKRLVLGKSFDVSNIRKHSFPSLEHITVWSTPSIMHKKGPTIPTTCSVVYQSGLITEPKFYNDYHISLPPPPPIPSPQTL</sequence>
<dbReference type="InterPro" id="IPR032675">
    <property type="entry name" value="LRR_dom_sf"/>
</dbReference>
<gene>
    <name evidence="1" type="ORF">DFA_00504</name>
</gene>
<keyword evidence="2" id="KW-1185">Reference proteome</keyword>
<dbReference type="Pfam" id="PF05725">
    <property type="entry name" value="FNIP"/>
    <property type="match status" value="3"/>
</dbReference>
<dbReference type="Proteomes" id="UP000007797">
    <property type="component" value="Unassembled WGS sequence"/>
</dbReference>
<dbReference type="SUPFAM" id="SSF52058">
    <property type="entry name" value="L domain-like"/>
    <property type="match status" value="1"/>
</dbReference>
<dbReference type="InterPro" id="IPR008615">
    <property type="entry name" value="FNIP"/>
</dbReference>
<dbReference type="PANTHER" id="PTHR32134:SF169">
    <property type="entry name" value="FNIP REPEAT-CONTAINING PROTEIN-RELATED"/>
    <property type="match status" value="1"/>
</dbReference>
<organism evidence="1 2">
    <name type="scientific">Cavenderia fasciculata</name>
    <name type="common">Slime mold</name>
    <name type="synonym">Dictyostelium fasciculatum</name>
    <dbReference type="NCBI Taxonomy" id="261658"/>
    <lineage>
        <taxon>Eukaryota</taxon>
        <taxon>Amoebozoa</taxon>
        <taxon>Evosea</taxon>
        <taxon>Eumycetozoa</taxon>
        <taxon>Dictyostelia</taxon>
        <taxon>Acytosteliales</taxon>
        <taxon>Cavenderiaceae</taxon>
        <taxon>Cavenderia</taxon>
    </lineage>
</organism>
<accession>F4PS97</accession>
<reference evidence="2" key="1">
    <citation type="journal article" date="2011" name="Genome Res.">
        <title>Phylogeny-wide analysis of social amoeba genomes highlights ancient origins for complex intercellular communication.</title>
        <authorList>
            <person name="Heidel A.J."/>
            <person name="Lawal H.M."/>
            <person name="Felder M."/>
            <person name="Schilde C."/>
            <person name="Helps N.R."/>
            <person name="Tunggal B."/>
            <person name="Rivero F."/>
            <person name="John U."/>
            <person name="Schleicher M."/>
            <person name="Eichinger L."/>
            <person name="Platzer M."/>
            <person name="Noegel A.A."/>
            <person name="Schaap P."/>
            <person name="Gloeckner G."/>
        </authorList>
    </citation>
    <scope>NUCLEOTIDE SEQUENCE [LARGE SCALE GENOMIC DNA]</scope>
    <source>
        <strain evidence="2">SH3</strain>
    </source>
</reference>
<dbReference type="AlphaFoldDB" id="F4PS97"/>
<evidence type="ECO:0008006" key="3">
    <source>
        <dbReference type="Google" id="ProtNLM"/>
    </source>
</evidence>
<protein>
    <recommendedName>
        <fullName evidence="3">FNIP repeat-containing protein</fullName>
    </recommendedName>
</protein>
<dbReference type="EMBL" id="GL883010">
    <property type="protein sequence ID" value="EGG20643.1"/>
    <property type="molecule type" value="Genomic_DNA"/>
</dbReference>
<dbReference type="Gene3D" id="3.80.10.10">
    <property type="entry name" value="Ribonuclease Inhibitor"/>
    <property type="match status" value="1"/>
</dbReference>
<proteinExistence type="predicted"/>
<dbReference type="GeneID" id="14873415"/>
<dbReference type="RefSeq" id="XP_004358493.1">
    <property type="nucleotide sequence ID" value="XM_004358436.1"/>
</dbReference>